<keyword evidence="9" id="KW-0539">Nucleus</keyword>
<keyword evidence="4 11" id="KW-0812">Transmembrane</keyword>
<comment type="similarity">
    <text evidence="3">Belongs to the TMEM170 family.</text>
</comment>
<evidence type="ECO:0000256" key="10">
    <source>
        <dbReference type="ARBA" id="ARBA00040097"/>
    </source>
</evidence>
<evidence type="ECO:0000256" key="11">
    <source>
        <dbReference type="SAM" id="Phobius"/>
    </source>
</evidence>
<keyword evidence="8" id="KW-0325">Glycoprotein</keyword>
<keyword evidence="6 11" id="KW-1133">Transmembrane helix</keyword>
<evidence type="ECO:0000256" key="2">
    <source>
        <dbReference type="ARBA" id="ARBA00004477"/>
    </source>
</evidence>
<evidence type="ECO:0000256" key="7">
    <source>
        <dbReference type="ARBA" id="ARBA00023136"/>
    </source>
</evidence>
<evidence type="ECO:0000256" key="6">
    <source>
        <dbReference type="ARBA" id="ARBA00022989"/>
    </source>
</evidence>
<name>A0A8X7XM58_POLSE</name>
<dbReference type="GO" id="GO:0071786">
    <property type="term" value="P:endoplasmic reticulum tubular network organization"/>
    <property type="evidence" value="ECO:0007669"/>
    <property type="project" value="TreeGrafter"/>
</dbReference>
<proteinExistence type="inferred from homology"/>
<comment type="caution">
    <text evidence="12">The sequence shown here is derived from an EMBL/GenBank/DDBJ whole genome shotgun (WGS) entry which is preliminary data.</text>
</comment>
<evidence type="ECO:0000256" key="1">
    <source>
        <dbReference type="ARBA" id="ARBA00004259"/>
    </source>
</evidence>
<reference evidence="12 13" key="1">
    <citation type="journal article" date="2021" name="Cell">
        <title>Tracing the genetic footprints of vertebrate landing in non-teleost ray-finned fishes.</title>
        <authorList>
            <person name="Bi X."/>
            <person name="Wang K."/>
            <person name="Yang L."/>
            <person name="Pan H."/>
            <person name="Jiang H."/>
            <person name="Wei Q."/>
            <person name="Fang M."/>
            <person name="Yu H."/>
            <person name="Zhu C."/>
            <person name="Cai Y."/>
            <person name="He Y."/>
            <person name="Gan X."/>
            <person name="Zeng H."/>
            <person name="Yu D."/>
            <person name="Zhu Y."/>
            <person name="Jiang H."/>
            <person name="Qiu Q."/>
            <person name="Yang H."/>
            <person name="Zhang Y.E."/>
            <person name="Wang W."/>
            <person name="Zhu M."/>
            <person name="He S."/>
            <person name="Zhang G."/>
        </authorList>
    </citation>
    <scope>NUCLEOTIDE SEQUENCE [LARGE SCALE GENOMIC DNA]</scope>
    <source>
        <strain evidence="12">Bchr_013</strain>
    </source>
</reference>
<dbReference type="PANTHER" id="PTHR22779:SF2">
    <property type="entry name" value="TRANSMEMBRANE PROTEIN 170A"/>
    <property type="match status" value="1"/>
</dbReference>
<evidence type="ECO:0000313" key="12">
    <source>
        <dbReference type="EMBL" id="KAG2469854.1"/>
    </source>
</evidence>
<evidence type="ECO:0000256" key="5">
    <source>
        <dbReference type="ARBA" id="ARBA00022824"/>
    </source>
</evidence>
<feature type="transmembrane region" description="Helical" evidence="11">
    <location>
        <begin position="58"/>
        <end position="79"/>
    </location>
</feature>
<evidence type="ECO:0000256" key="8">
    <source>
        <dbReference type="ARBA" id="ARBA00023180"/>
    </source>
</evidence>
<keyword evidence="7 11" id="KW-0472">Membrane</keyword>
<protein>
    <recommendedName>
        <fullName evidence="10">Transmembrane protein 170A</fullName>
    </recommendedName>
</protein>
<dbReference type="InterPro" id="IPR019334">
    <property type="entry name" value="TMEM170A/B/YPR153W-like"/>
</dbReference>
<dbReference type="AlphaFoldDB" id="A0A8X7XM58"/>
<evidence type="ECO:0000256" key="9">
    <source>
        <dbReference type="ARBA" id="ARBA00023242"/>
    </source>
</evidence>
<dbReference type="EMBL" id="JAATIS010000147">
    <property type="protein sequence ID" value="KAG2469854.1"/>
    <property type="molecule type" value="Genomic_DNA"/>
</dbReference>
<dbReference type="GO" id="GO:0005635">
    <property type="term" value="C:nuclear envelope"/>
    <property type="evidence" value="ECO:0007669"/>
    <property type="project" value="UniProtKB-SubCell"/>
</dbReference>
<feature type="non-terminal residue" evidence="12">
    <location>
        <position position="81"/>
    </location>
</feature>
<evidence type="ECO:0000256" key="3">
    <source>
        <dbReference type="ARBA" id="ARBA00006325"/>
    </source>
</evidence>
<evidence type="ECO:0000256" key="4">
    <source>
        <dbReference type="ARBA" id="ARBA00022692"/>
    </source>
</evidence>
<dbReference type="Pfam" id="PF10190">
    <property type="entry name" value="Tmemb_170"/>
    <property type="match status" value="1"/>
</dbReference>
<keyword evidence="5" id="KW-0256">Endoplasmic reticulum</keyword>
<comment type="subcellular location">
    <subcellularLocation>
        <location evidence="2">Endoplasmic reticulum membrane</location>
        <topology evidence="2">Multi-pass membrane protein</topology>
    </subcellularLocation>
    <subcellularLocation>
        <location evidence="1">Nucleus envelope</location>
    </subcellularLocation>
</comment>
<accession>A0A8X7XM58</accession>
<keyword evidence="13" id="KW-1185">Reference proteome</keyword>
<evidence type="ECO:0000313" key="13">
    <source>
        <dbReference type="Proteomes" id="UP000886611"/>
    </source>
</evidence>
<sequence>MHNTPCGIAGISTVTNIDPRPLLDSLYSDMIPITGHLQGAAIAGVYKAAGKGMVYLEAFILGIGQTFCVVVISFLRVLATL</sequence>
<dbReference type="GO" id="GO:0005789">
    <property type="term" value="C:endoplasmic reticulum membrane"/>
    <property type="evidence" value="ECO:0007669"/>
    <property type="project" value="UniProtKB-SubCell"/>
</dbReference>
<organism evidence="12 13">
    <name type="scientific">Polypterus senegalus</name>
    <name type="common">Senegal bichir</name>
    <dbReference type="NCBI Taxonomy" id="55291"/>
    <lineage>
        <taxon>Eukaryota</taxon>
        <taxon>Metazoa</taxon>
        <taxon>Chordata</taxon>
        <taxon>Craniata</taxon>
        <taxon>Vertebrata</taxon>
        <taxon>Euteleostomi</taxon>
        <taxon>Actinopterygii</taxon>
        <taxon>Polypteriformes</taxon>
        <taxon>Polypteridae</taxon>
        <taxon>Polypterus</taxon>
    </lineage>
</organism>
<dbReference type="PANTHER" id="PTHR22779">
    <property type="entry name" value="SD17342P"/>
    <property type="match status" value="1"/>
</dbReference>
<gene>
    <name evidence="12" type="primary">Tmem170a</name>
    <name evidence="12" type="ORF">GTO96_0022540</name>
</gene>
<feature type="non-terminal residue" evidence="12">
    <location>
        <position position="1"/>
    </location>
</feature>
<dbReference type="Proteomes" id="UP000886611">
    <property type="component" value="Unassembled WGS sequence"/>
</dbReference>